<dbReference type="Pfam" id="PF01029">
    <property type="entry name" value="NusB"/>
    <property type="match status" value="1"/>
</dbReference>
<dbReference type="PANTHER" id="PTHR11078">
    <property type="entry name" value="N UTILIZATION SUBSTANCE PROTEIN B-RELATED"/>
    <property type="match status" value="1"/>
</dbReference>
<feature type="compositionally biased region" description="Basic and acidic residues" evidence="7">
    <location>
        <begin position="35"/>
        <end position="44"/>
    </location>
</feature>
<evidence type="ECO:0000256" key="2">
    <source>
        <dbReference type="ARBA" id="ARBA00022814"/>
    </source>
</evidence>
<evidence type="ECO:0000259" key="8">
    <source>
        <dbReference type="Pfam" id="PF01029"/>
    </source>
</evidence>
<reference evidence="9 10" key="1">
    <citation type="submission" date="2012-02" db="EMBL/GenBank/DDBJ databases">
        <title>Whole genome shotgun sequence of Mobilicoccus pelagius NBRC 104925.</title>
        <authorList>
            <person name="Yoshida Y."/>
            <person name="Hosoyama A."/>
            <person name="Tsuchikane K."/>
            <person name="Katsumata H."/>
            <person name="Yamazaki S."/>
            <person name="Fujita N."/>
        </authorList>
    </citation>
    <scope>NUCLEOTIDE SEQUENCE [LARGE SCALE GENOMIC DNA]</scope>
    <source>
        <strain evidence="9 10">NBRC 104925</strain>
    </source>
</reference>
<dbReference type="OrthoDB" id="3528057at2"/>
<proteinExistence type="inferred from homology"/>
<dbReference type="AlphaFoldDB" id="H5UV33"/>
<dbReference type="GO" id="GO:0005829">
    <property type="term" value="C:cytosol"/>
    <property type="evidence" value="ECO:0007669"/>
    <property type="project" value="TreeGrafter"/>
</dbReference>
<dbReference type="Proteomes" id="UP000004367">
    <property type="component" value="Unassembled WGS sequence"/>
</dbReference>
<comment type="caution">
    <text evidence="9">The sequence shown here is derived from an EMBL/GenBank/DDBJ whole genome shotgun (WGS) entry which is preliminary data.</text>
</comment>
<sequence>MSDRLEFSSAPASSTREPQDVDPESTAPVAGREGVTFRDADAHASTDTSDVESPESAHVDDALDDAQDDERDDVSEDEGWSSAPLPVPSSLPEGAVLSDRRPRRHDRGRLTSARSKARKAAVELLYEAEQRGMNAGTLLEERLARPTTQTPLRDYTVACVKGVVDHWAEIDETLETYSRGWRLSRMPAVDRAILRVGTWEILHNDDVPGGVAVSEAVVIAQVLSTDDSPSFVNGLLSRVVEVAG</sequence>
<dbReference type="NCBIfam" id="TIGR01951">
    <property type="entry name" value="nusB"/>
    <property type="match status" value="1"/>
</dbReference>
<evidence type="ECO:0000256" key="1">
    <source>
        <dbReference type="ARBA" id="ARBA00005952"/>
    </source>
</evidence>
<dbReference type="GO" id="GO:0006353">
    <property type="term" value="P:DNA-templated transcription termination"/>
    <property type="evidence" value="ECO:0007669"/>
    <property type="project" value="UniProtKB-UniRule"/>
</dbReference>
<evidence type="ECO:0000256" key="6">
    <source>
        <dbReference type="HAMAP-Rule" id="MF_00073"/>
    </source>
</evidence>
<accession>H5UV33</accession>
<keyword evidence="2 6" id="KW-0889">Transcription antitermination</keyword>
<keyword evidence="4 6" id="KW-0805">Transcription regulation</keyword>
<feature type="compositionally biased region" description="Acidic residues" evidence="7">
    <location>
        <begin position="62"/>
        <end position="79"/>
    </location>
</feature>
<comment type="function">
    <text evidence="6">Involved in transcription antitermination. Required for transcription of ribosomal RNA (rRNA) genes. Binds specifically to the boxA antiterminator sequence of the ribosomal RNA (rrn) operons.</text>
</comment>
<name>H5UV33_9MICO</name>
<dbReference type="SUPFAM" id="SSF48013">
    <property type="entry name" value="NusB-like"/>
    <property type="match status" value="1"/>
</dbReference>
<feature type="compositionally biased region" description="Low complexity" evidence="7">
    <location>
        <begin position="81"/>
        <end position="92"/>
    </location>
</feature>
<evidence type="ECO:0000256" key="5">
    <source>
        <dbReference type="ARBA" id="ARBA00023163"/>
    </source>
</evidence>
<keyword evidence="10" id="KW-1185">Reference proteome</keyword>
<dbReference type="HAMAP" id="MF_00073">
    <property type="entry name" value="NusB"/>
    <property type="match status" value="1"/>
</dbReference>
<dbReference type="GO" id="GO:0003723">
    <property type="term" value="F:RNA binding"/>
    <property type="evidence" value="ECO:0007669"/>
    <property type="project" value="UniProtKB-UniRule"/>
</dbReference>
<dbReference type="Gene3D" id="1.10.940.10">
    <property type="entry name" value="NusB-like"/>
    <property type="match status" value="1"/>
</dbReference>
<keyword evidence="5 6" id="KW-0804">Transcription</keyword>
<evidence type="ECO:0000313" key="10">
    <source>
        <dbReference type="Proteomes" id="UP000004367"/>
    </source>
</evidence>
<protein>
    <recommendedName>
        <fullName evidence="6">Transcription antitermination protein NusB</fullName>
    </recommendedName>
    <alternativeName>
        <fullName evidence="6">Antitermination factor NusB</fullName>
    </alternativeName>
</protein>
<dbReference type="InterPro" id="IPR035926">
    <property type="entry name" value="NusB-like_sf"/>
</dbReference>
<dbReference type="eggNOG" id="COG0781">
    <property type="taxonomic scope" value="Bacteria"/>
</dbReference>
<keyword evidence="3 6" id="KW-0694">RNA-binding</keyword>
<evidence type="ECO:0000256" key="4">
    <source>
        <dbReference type="ARBA" id="ARBA00023015"/>
    </source>
</evidence>
<dbReference type="EMBL" id="BAFE01000089">
    <property type="protein sequence ID" value="GAB49591.1"/>
    <property type="molecule type" value="Genomic_DNA"/>
</dbReference>
<evidence type="ECO:0000256" key="3">
    <source>
        <dbReference type="ARBA" id="ARBA00022884"/>
    </source>
</evidence>
<evidence type="ECO:0000256" key="7">
    <source>
        <dbReference type="SAM" id="MobiDB-lite"/>
    </source>
</evidence>
<dbReference type="GO" id="GO:0031564">
    <property type="term" value="P:transcription antitermination"/>
    <property type="evidence" value="ECO:0007669"/>
    <property type="project" value="UniProtKB-KW"/>
</dbReference>
<organism evidence="9 10">
    <name type="scientific">Mobilicoccus pelagius NBRC 104925</name>
    <dbReference type="NCBI Taxonomy" id="1089455"/>
    <lineage>
        <taxon>Bacteria</taxon>
        <taxon>Bacillati</taxon>
        <taxon>Actinomycetota</taxon>
        <taxon>Actinomycetes</taxon>
        <taxon>Micrococcales</taxon>
        <taxon>Dermatophilaceae</taxon>
        <taxon>Mobilicoccus</taxon>
    </lineage>
</organism>
<comment type="similarity">
    <text evidence="1 6">Belongs to the NusB family.</text>
</comment>
<dbReference type="RefSeq" id="WP_009483434.1">
    <property type="nucleotide sequence ID" value="NZ_BAFE01000089.1"/>
</dbReference>
<dbReference type="InterPro" id="IPR006027">
    <property type="entry name" value="NusB_RsmB_TIM44"/>
</dbReference>
<dbReference type="InterPro" id="IPR011605">
    <property type="entry name" value="NusB_fam"/>
</dbReference>
<gene>
    <name evidence="6 9" type="primary">nusB</name>
    <name evidence="9" type="ORF">MOPEL_130_01980</name>
</gene>
<feature type="domain" description="NusB/RsmB/TIM44" evidence="8">
    <location>
        <begin position="116"/>
        <end position="240"/>
    </location>
</feature>
<dbReference type="PANTHER" id="PTHR11078:SF3">
    <property type="entry name" value="ANTITERMINATION NUSB DOMAIN-CONTAINING PROTEIN"/>
    <property type="match status" value="1"/>
</dbReference>
<evidence type="ECO:0000313" key="9">
    <source>
        <dbReference type="EMBL" id="GAB49591.1"/>
    </source>
</evidence>
<dbReference type="STRING" id="1089455.MOPEL_130_01980"/>
<feature type="region of interest" description="Disordered" evidence="7">
    <location>
        <begin position="1"/>
        <end position="115"/>
    </location>
</feature>